<evidence type="ECO:0000259" key="1">
    <source>
        <dbReference type="Pfam" id="PF01593"/>
    </source>
</evidence>
<dbReference type="InterPro" id="IPR002937">
    <property type="entry name" value="Amino_oxidase"/>
</dbReference>
<proteinExistence type="predicted"/>
<dbReference type="GO" id="GO:0016491">
    <property type="term" value="F:oxidoreductase activity"/>
    <property type="evidence" value="ECO:0007669"/>
    <property type="project" value="InterPro"/>
</dbReference>
<dbReference type="SUPFAM" id="SSF51905">
    <property type="entry name" value="FAD/NAD(P)-binding domain"/>
    <property type="match status" value="1"/>
</dbReference>
<dbReference type="Proteomes" id="UP001293593">
    <property type="component" value="Unassembled WGS sequence"/>
</dbReference>
<dbReference type="EMBL" id="JAWXYG010000013">
    <property type="protein sequence ID" value="KAK4254879.1"/>
    <property type="molecule type" value="Genomic_DNA"/>
</dbReference>
<protein>
    <recommendedName>
        <fullName evidence="1">Amine oxidase domain-containing protein</fullName>
    </recommendedName>
</protein>
<feature type="domain" description="Amine oxidase" evidence="1">
    <location>
        <begin position="32"/>
        <end position="267"/>
    </location>
</feature>
<keyword evidence="3" id="KW-1185">Reference proteome</keyword>
<dbReference type="Gene3D" id="1.10.405.20">
    <property type="match status" value="1"/>
</dbReference>
<organism evidence="2 3">
    <name type="scientific">Acacia crassicarpa</name>
    <name type="common">northern wattle</name>
    <dbReference type="NCBI Taxonomy" id="499986"/>
    <lineage>
        <taxon>Eukaryota</taxon>
        <taxon>Viridiplantae</taxon>
        <taxon>Streptophyta</taxon>
        <taxon>Embryophyta</taxon>
        <taxon>Tracheophyta</taxon>
        <taxon>Spermatophyta</taxon>
        <taxon>Magnoliopsida</taxon>
        <taxon>eudicotyledons</taxon>
        <taxon>Gunneridae</taxon>
        <taxon>Pentapetalae</taxon>
        <taxon>rosids</taxon>
        <taxon>fabids</taxon>
        <taxon>Fabales</taxon>
        <taxon>Fabaceae</taxon>
        <taxon>Caesalpinioideae</taxon>
        <taxon>mimosoid clade</taxon>
        <taxon>Acacieae</taxon>
        <taxon>Acacia</taxon>
    </lineage>
</organism>
<evidence type="ECO:0000313" key="2">
    <source>
        <dbReference type="EMBL" id="KAK4254879.1"/>
    </source>
</evidence>
<dbReference type="Gene3D" id="3.50.50.60">
    <property type="entry name" value="FAD/NAD(P)-binding domain"/>
    <property type="match status" value="1"/>
</dbReference>
<evidence type="ECO:0000313" key="3">
    <source>
        <dbReference type="Proteomes" id="UP001293593"/>
    </source>
</evidence>
<reference evidence="2" key="1">
    <citation type="submission" date="2023-10" db="EMBL/GenBank/DDBJ databases">
        <title>Chromosome-level genome of the transformable northern wattle, Acacia crassicarpa.</title>
        <authorList>
            <person name="Massaro I."/>
            <person name="Sinha N.R."/>
            <person name="Poethig S."/>
            <person name="Leichty A.R."/>
        </authorList>
    </citation>
    <scope>NUCLEOTIDE SEQUENCE</scope>
    <source>
        <strain evidence="2">Acra3RX</strain>
        <tissue evidence="2">Leaf</tissue>
    </source>
</reference>
<dbReference type="PRINTS" id="PR00419">
    <property type="entry name" value="ADXRDTASE"/>
</dbReference>
<sequence>MDPARSIEDQFSKLHPCLPVNTRIGIVGGGPSGLSAAYALCRLGYKDITLLEKRRTVGGMCESVEIEGKVYDLGGQVLAASSAPVIFQLAKETGSELEEMDSHKLAVIECSSGKYQDINVADDYVSVMSLTLDIQEKVKNSDRIGIHAISELASDLSPEYIERHGLKFVPKSVAYGYTASGYGFVQDMPYAYLHEFTRTSMAGKIRRFKGGYTSLWQKIAESLPLKLHCNTEVLALRRNSEGVTVTVKNSDEVHAMEFDKIIISGNFPLKYGRTYWSPPSACIEQETEVMDVSDLERELFSKVETNDYYTTVFKVKGLEDMPVGFYYFTEFMEDPGTIGNPVALQKFYADTDIFLLWSYGNSGDIKGPTVTKLAIKAVEAVGGKVQNVILQRRFKYFPHVSSQGISIFNGFSILFSFTK</sequence>
<gene>
    <name evidence="2" type="ORF">QN277_007956</name>
</gene>
<dbReference type="AlphaFoldDB" id="A0AAE1ISN6"/>
<comment type="caution">
    <text evidence="2">The sequence shown here is derived from an EMBL/GenBank/DDBJ whole genome shotgun (WGS) entry which is preliminary data.</text>
</comment>
<dbReference type="Pfam" id="PF01593">
    <property type="entry name" value="Amino_oxidase"/>
    <property type="match status" value="1"/>
</dbReference>
<accession>A0AAE1ISN6</accession>
<dbReference type="PANTHER" id="PTHR42841">
    <property type="entry name" value="AMINE OXIDASE"/>
    <property type="match status" value="1"/>
</dbReference>
<dbReference type="InterPro" id="IPR036188">
    <property type="entry name" value="FAD/NAD-bd_sf"/>
</dbReference>
<name>A0AAE1ISN6_9FABA</name>
<dbReference type="Gene3D" id="3.30.70.1990">
    <property type="match status" value="1"/>
</dbReference>